<evidence type="ECO:0000313" key="1">
    <source>
        <dbReference type="EMBL" id="RLZ10696.1"/>
    </source>
</evidence>
<dbReference type="OrthoDB" id="1438245at2"/>
<organism evidence="1 2">
    <name type="scientific">Faecalibacter macacae</name>
    <dbReference type="NCBI Taxonomy" id="1859289"/>
    <lineage>
        <taxon>Bacteria</taxon>
        <taxon>Pseudomonadati</taxon>
        <taxon>Bacteroidota</taxon>
        <taxon>Flavobacteriia</taxon>
        <taxon>Flavobacteriales</taxon>
        <taxon>Weeksellaceae</taxon>
        <taxon>Faecalibacter</taxon>
    </lineage>
</organism>
<protein>
    <submittedName>
        <fullName evidence="1">Uncharacterized protein</fullName>
    </submittedName>
</protein>
<proteinExistence type="predicted"/>
<accession>A0A3L9MF86</accession>
<sequence>MTPQIGEVFLMEGEQYFIDQQPLHQYFITFNNPPYFTPPSPTCWRGYYGKWEIKDNELYLINFRGYLDGFDEVDMNFLFPLQEEVFAKWFSGTIKVPQGKILKWNETLNGSLYEEYLHLTFKNGVLTQYEYKETQENLKSQEEISH</sequence>
<dbReference type="RefSeq" id="WP_121934281.1">
    <property type="nucleotide sequence ID" value="NZ_RDOJ01000006.1"/>
</dbReference>
<reference evidence="1 2" key="1">
    <citation type="submission" date="2018-10" db="EMBL/GenBank/DDBJ databases">
        <authorList>
            <person name="Chen X."/>
        </authorList>
    </citation>
    <scope>NUCLEOTIDE SEQUENCE [LARGE SCALE GENOMIC DNA]</scope>
    <source>
        <strain evidence="1 2">YIM 102668</strain>
    </source>
</reference>
<dbReference type="AlphaFoldDB" id="A0A3L9MF86"/>
<gene>
    <name evidence="1" type="ORF">EAH69_06005</name>
</gene>
<comment type="caution">
    <text evidence="1">The sequence shown here is derived from an EMBL/GenBank/DDBJ whole genome shotgun (WGS) entry which is preliminary data.</text>
</comment>
<dbReference type="EMBL" id="RDOJ01000006">
    <property type="protein sequence ID" value="RLZ10696.1"/>
    <property type="molecule type" value="Genomic_DNA"/>
</dbReference>
<dbReference type="Proteomes" id="UP000275348">
    <property type="component" value="Unassembled WGS sequence"/>
</dbReference>
<name>A0A3L9MF86_9FLAO</name>
<keyword evidence="2" id="KW-1185">Reference proteome</keyword>
<evidence type="ECO:0000313" key="2">
    <source>
        <dbReference type="Proteomes" id="UP000275348"/>
    </source>
</evidence>